<dbReference type="EMBL" id="CP020946">
    <property type="protein sequence ID" value="ASD64394.1"/>
    <property type="molecule type" value="Genomic_DNA"/>
</dbReference>
<keyword evidence="1" id="KW-0732">Signal</keyword>
<feature type="signal peptide" evidence="1">
    <location>
        <begin position="1"/>
        <end position="19"/>
    </location>
</feature>
<evidence type="ECO:0000256" key="1">
    <source>
        <dbReference type="SAM" id="SignalP"/>
    </source>
</evidence>
<evidence type="ECO:0000313" key="2">
    <source>
        <dbReference type="EMBL" id="ASD64394.1"/>
    </source>
</evidence>
<protein>
    <submittedName>
        <fullName evidence="2">Uncharacterized protein</fullName>
    </submittedName>
</protein>
<dbReference type="RefSeq" id="WP_088565866.1">
    <property type="nucleotide sequence ID" value="NZ_CP020946.1"/>
</dbReference>
<evidence type="ECO:0000313" key="3">
    <source>
        <dbReference type="Proteomes" id="UP000197003"/>
    </source>
</evidence>
<dbReference type="Proteomes" id="UP000197003">
    <property type="component" value="Chromosome"/>
</dbReference>
<organism evidence="2 3">
    <name type="scientific">Bdellovibrio bacteriovorus</name>
    <dbReference type="NCBI Taxonomy" id="959"/>
    <lineage>
        <taxon>Bacteria</taxon>
        <taxon>Pseudomonadati</taxon>
        <taxon>Bdellovibrionota</taxon>
        <taxon>Bdellovibrionia</taxon>
        <taxon>Bdellovibrionales</taxon>
        <taxon>Pseudobdellovibrionaceae</taxon>
        <taxon>Bdellovibrio</taxon>
    </lineage>
</organism>
<proteinExistence type="predicted"/>
<dbReference type="OrthoDB" id="5297793at2"/>
<sequence length="146" mass="15807">MKSIVIAFVLLALPVLSQAQTCFRATEALPEGVASVLCVDEVVLSSDEKQLELIGQDYSVPAFLDVVQTSRHNEDKLNFKAQGALVDIWQSGCGNGLSAKLVISGRTEYGEIHPQSLNVSVEVAETNDTCHSKPQNYTVPFALITE</sequence>
<accession>A0A1Z3NA93</accession>
<reference evidence="2 3" key="1">
    <citation type="submission" date="2017-04" db="EMBL/GenBank/DDBJ databases">
        <title>Whole genome sequence of Bdellovibrio bacteriovorus strain SSB218315.</title>
        <authorList>
            <person name="Oyedara O."/>
            <person name="Rodriguez-Perez M.A."/>
        </authorList>
    </citation>
    <scope>NUCLEOTIDE SEQUENCE [LARGE SCALE GENOMIC DNA]</scope>
    <source>
        <strain evidence="2 3">SSB218315</strain>
    </source>
</reference>
<name>A0A1Z3NA93_BDEBC</name>
<gene>
    <name evidence="2" type="ORF">B9G79_12865</name>
</gene>
<feature type="chain" id="PRO_5013119956" evidence="1">
    <location>
        <begin position="20"/>
        <end position="146"/>
    </location>
</feature>
<dbReference type="AlphaFoldDB" id="A0A1Z3NA93"/>